<sequence>MTNRSHGRRQRPRADVRAPIRRETEHLQGLRPRAGIIAFRVDEWNGTRARDLRLAYYCFHPCYAYAWVASPPPNITPSIFLQWFQESQDATARHGPWKTAGDALISPSRSVELSGTSQVPVLQLLEPRQLPEGLRARPGGGEGAF</sequence>
<accession>A0A5C3MQM5</accession>
<dbReference type="Proteomes" id="UP000305948">
    <property type="component" value="Unassembled WGS sequence"/>
</dbReference>
<evidence type="ECO:0000313" key="1">
    <source>
        <dbReference type="EMBL" id="TFK47719.1"/>
    </source>
</evidence>
<evidence type="ECO:0000313" key="2">
    <source>
        <dbReference type="Proteomes" id="UP000305948"/>
    </source>
</evidence>
<keyword evidence="2" id="KW-1185">Reference proteome</keyword>
<dbReference type="EMBL" id="ML213522">
    <property type="protein sequence ID" value="TFK47719.1"/>
    <property type="molecule type" value="Genomic_DNA"/>
</dbReference>
<gene>
    <name evidence="1" type="ORF">OE88DRAFT_1665309</name>
</gene>
<reference evidence="1 2" key="1">
    <citation type="journal article" date="2019" name="Nat. Ecol. Evol.">
        <title>Megaphylogeny resolves global patterns of mushroom evolution.</title>
        <authorList>
            <person name="Varga T."/>
            <person name="Krizsan K."/>
            <person name="Foldi C."/>
            <person name="Dima B."/>
            <person name="Sanchez-Garcia M."/>
            <person name="Sanchez-Ramirez S."/>
            <person name="Szollosi G.J."/>
            <person name="Szarkandi J.G."/>
            <person name="Papp V."/>
            <person name="Albert L."/>
            <person name="Andreopoulos W."/>
            <person name="Angelini C."/>
            <person name="Antonin V."/>
            <person name="Barry K.W."/>
            <person name="Bougher N.L."/>
            <person name="Buchanan P."/>
            <person name="Buyck B."/>
            <person name="Bense V."/>
            <person name="Catcheside P."/>
            <person name="Chovatia M."/>
            <person name="Cooper J."/>
            <person name="Damon W."/>
            <person name="Desjardin D."/>
            <person name="Finy P."/>
            <person name="Geml J."/>
            <person name="Haridas S."/>
            <person name="Hughes K."/>
            <person name="Justo A."/>
            <person name="Karasinski D."/>
            <person name="Kautmanova I."/>
            <person name="Kiss B."/>
            <person name="Kocsube S."/>
            <person name="Kotiranta H."/>
            <person name="LaButti K.M."/>
            <person name="Lechner B.E."/>
            <person name="Liimatainen K."/>
            <person name="Lipzen A."/>
            <person name="Lukacs Z."/>
            <person name="Mihaltcheva S."/>
            <person name="Morgado L.N."/>
            <person name="Niskanen T."/>
            <person name="Noordeloos M.E."/>
            <person name="Ohm R.A."/>
            <person name="Ortiz-Santana B."/>
            <person name="Ovrebo C."/>
            <person name="Racz N."/>
            <person name="Riley R."/>
            <person name="Savchenko A."/>
            <person name="Shiryaev A."/>
            <person name="Soop K."/>
            <person name="Spirin V."/>
            <person name="Szebenyi C."/>
            <person name="Tomsovsky M."/>
            <person name="Tulloss R.E."/>
            <person name="Uehling J."/>
            <person name="Grigoriev I.V."/>
            <person name="Vagvolgyi C."/>
            <person name="Papp T."/>
            <person name="Martin F.M."/>
            <person name="Miettinen O."/>
            <person name="Hibbett D.S."/>
            <person name="Nagy L.G."/>
        </authorList>
    </citation>
    <scope>NUCLEOTIDE SEQUENCE [LARGE SCALE GENOMIC DNA]</scope>
    <source>
        <strain evidence="1 2">OMC1185</strain>
    </source>
</reference>
<dbReference type="AlphaFoldDB" id="A0A5C3MQM5"/>
<organism evidence="1 2">
    <name type="scientific">Heliocybe sulcata</name>
    <dbReference type="NCBI Taxonomy" id="5364"/>
    <lineage>
        <taxon>Eukaryota</taxon>
        <taxon>Fungi</taxon>
        <taxon>Dikarya</taxon>
        <taxon>Basidiomycota</taxon>
        <taxon>Agaricomycotina</taxon>
        <taxon>Agaricomycetes</taxon>
        <taxon>Gloeophyllales</taxon>
        <taxon>Gloeophyllaceae</taxon>
        <taxon>Heliocybe</taxon>
    </lineage>
</organism>
<proteinExistence type="predicted"/>
<name>A0A5C3MQM5_9AGAM</name>
<protein>
    <submittedName>
        <fullName evidence="1">Uncharacterized protein</fullName>
    </submittedName>
</protein>